<evidence type="ECO:0000313" key="5">
    <source>
        <dbReference type="Proteomes" id="UP000502421"/>
    </source>
</evidence>
<reference evidence="3" key="2">
    <citation type="submission" date="2020-09" db="EMBL/GenBank/DDBJ databases">
        <authorList>
            <person name="Kittiwongwattana C."/>
        </authorList>
    </citation>
    <scope>NUCLEOTIDE SEQUENCE</scope>
    <source>
        <strain evidence="4">1303</strain>
        <strain evidence="3">1310</strain>
    </source>
</reference>
<dbReference type="Proteomes" id="UP000503144">
    <property type="component" value="Chromosome"/>
</dbReference>
<dbReference type="Proteomes" id="UP000502421">
    <property type="component" value="Chromosome"/>
</dbReference>
<evidence type="ECO:0000256" key="1">
    <source>
        <dbReference type="SAM" id="MobiDB-lite"/>
    </source>
</evidence>
<sequence length="272" mass="30384">MRYLLSILTTLLLSLSVLAQNKTDVILKTNGEEMKGKVLEILDNDIKFTYDGETLVYSVKKSDIRKITFSSGRVQTFNAAATAPAPAQADSQPAATGDSRNKVAILPFTFTKDGQAAPEEVSMQVQNECYALLSRHSGVYTVLEPRRTDVLLNKANITRASIMNYTMDEIARILGVEYIVDGMVTQNRTTQTSYGSSSYQNKDKKDDDKKSSGSSSTYATTQQNYQSTLDLKIYNDKGATIYSQNRKAFWNTEDAYKSALEYLIKRCPLYTK</sequence>
<keyword evidence="2" id="KW-0732">Signal</keyword>
<dbReference type="AlphaFoldDB" id="A0AAE7D981"/>
<reference evidence="5" key="1">
    <citation type="submission" date="2020-04" db="EMBL/GenBank/DDBJ databases">
        <authorList>
            <person name="Kittiwongwattana C."/>
        </authorList>
    </citation>
    <scope>NUCLEOTIDE SEQUENCE [LARGE SCALE GENOMIC DNA]</scope>
    <source>
        <strain evidence="5">1310</strain>
    </source>
</reference>
<evidence type="ECO:0000313" key="3">
    <source>
        <dbReference type="EMBL" id="QJB32943.1"/>
    </source>
</evidence>
<dbReference type="EMBL" id="CP051204">
    <property type="protein sequence ID" value="QJB39407.1"/>
    <property type="molecule type" value="Genomic_DNA"/>
</dbReference>
<dbReference type="KEGG" id="coy:HF329_17115"/>
<dbReference type="Gene3D" id="3.40.50.10610">
    <property type="entry name" value="ABC-type transport auxiliary lipoprotein component"/>
    <property type="match status" value="1"/>
</dbReference>
<feature type="region of interest" description="Disordered" evidence="1">
    <location>
        <begin position="190"/>
        <end position="219"/>
    </location>
</feature>
<dbReference type="InterPro" id="IPR005534">
    <property type="entry name" value="Curli_assmbl/transp-comp_CsgG"/>
</dbReference>
<evidence type="ECO:0008006" key="7">
    <source>
        <dbReference type="Google" id="ProtNLM"/>
    </source>
</evidence>
<dbReference type="Pfam" id="PF03783">
    <property type="entry name" value="CsgG"/>
    <property type="match status" value="1"/>
</dbReference>
<feature type="chain" id="PRO_5042024642" description="DUF4468 domain-containing protein" evidence="2">
    <location>
        <begin position="20"/>
        <end position="272"/>
    </location>
</feature>
<dbReference type="GO" id="GO:0030288">
    <property type="term" value="C:outer membrane-bounded periplasmic space"/>
    <property type="evidence" value="ECO:0007669"/>
    <property type="project" value="InterPro"/>
</dbReference>
<organism evidence="3 5">
    <name type="scientific">Chitinophaga oryzae</name>
    <dbReference type="NCBI Taxonomy" id="2725414"/>
    <lineage>
        <taxon>Bacteria</taxon>
        <taxon>Pseudomonadati</taxon>
        <taxon>Bacteroidota</taxon>
        <taxon>Chitinophagia</taxon>
        <taxon>Chitinophagales</taxon>
        <taxon>Chitinophagaceae</taxon>
        <taxon>Chitinophaga</taxon>
    </lineage>
</organism>
<feature type="compositionally biased region" description="Low complexity" evidence="1">
    <location>
        <begin position="190"/>
        <end position="200"/>
    </location>
</feature>
<dbReference type="RefSeq" id="WP_168805623.1">
    <property type="nucleotide sequence ID" value="NZ_CP051204.2"/>
</dbReference>
<accession>A0AAE7D981</accession>
<feature type="signal peptide" evidence="2">
    <location>
        <begin position="1"/>
        <end position="19"/>
    </location>
</feature>
<keyword evidence="6" id="KW-1185">Reference proteome</keyword>
<evidence type="ECO:0000256" key="2">
    <source>
        <dbReference type="SAM" id="SignalP"/>
    </source>
</evidence>
<feature type="compositionally biased region" description="Basic and acidic residues" evidence="1">
    <location>
        <begin position="201"/>
        <end position="211"/>
    </location>
</feature>
<proteinExistence type="predicted"/>
<dbReference type="EMBL" id="CP051205">
    <property type="protein sequence ID" value="QJB32943.1"/>
    <property type="molecule type" value="Genomic_DNA"/>
</dbReference>
<evidence type="ECO:0000313" key="4">
    <source>
        <dbReference type="EMBL" id="QJB39407.1"/>
    </source>
</evidence>
<name>A0AAE7D981_9BACT</name>
<gene>
    <name evidence="4" type="ORF">HF324_16700</name>
    <name evidence="3" type="ORF">HF329_17115</name>
</gene>
<evidence type="ECO:0000313" key="6">
    <source>
        <dbReference type="Proteomes" id="UP000503144"/>
    </source>
</evidence>
<protein>
    <recommendedName>
        <fullName evidence="7">DUF4468 domain-containing protein</fullName>
    </recommendedName>
</protein>